<organism evidence="2 3">
    <name type="scientific">Colletotrichum orbiculare (strain 104-T / ATCC 96160 / CBS 514.97 / LARS 414 / MAFF 240422)</name>
    <name type="common">Cucumber anthracnose fungus</name>
    <name type="synonym">Colletotrichum lagenarium</name>
    <dbReference type="NCBI Taxonomy" id="1213857"/>
    <lineage>
        <taxon>Eukaryota</taxon>
        <taxon>Fungi</taxon>
        <taxon>Dikarya</taxon>
        <taxon>Ascomycota</taxon>
        <taxon>Pezizomycotina</taxon>
        <taxon>Sordariomycetes</taxon>
        <taxon>Hypocreomycetidae</taxon>
        <taxon>Glomerellales</taxon>
        <taxon>Glomerellaceae</taxon>
        <taxon>Colletotrichum</taxon>
        <taxon>Colletotrichum orbiculare species complex</taxon>
    </lineage>
</organism>
<dbReference type="Proteomes" id="UP000014480">
    <property type="component" value="Unassembled WGS sequence"/>
</dbReference>
<reference evidence="3" key="1">
    <citation type="journal article" date="2013" name="New Phytol.">
        <title>Comparative genomic and transcriptomic analyses reveal the hemibiotrophic stage shift of Colletotrichum fungi.</title>
        <authorList>
            <person name="Gan P."/>
            <person name="Ikeda K."/>
            <person name="Irieda H."/>
            <person name="Narusaka M."/>
            <person name="O'Connell R.J."/>
            <person name="Narusaka Y."/>
            <person name="Takano Y."/>
            <person name="Kubo Y."/>
            <person name="Shirasu K."/>
        </authorList>
    </citation>
    <scope>NUCLEOTIDE SEQUENCE [LARGE SCALE GENOMIC DNA]</scope>
    <source>
        <strain evidence="3">104-T / ATCC 96160 / CBS 514.97 / LARS 414 / MAFF 240422</strain>
    </source>
</reference>
<sequence length="74" mass="8132">MVCITTTSNSKRLLLDPLPLHPPDETPPSSSSSSLNPRLLLSPVFTRLQQAPVLRAPPTIPSVQDPRRLHCLLL</sequence>
<evidence type="ECO:0000313" key="2">
    <source>
        <dbReference type="EMBL" id="TDZ14316.1"/>
    </source>
</evidence>
<keyword evidence="3" id="KW-1185">Reference proteome</keyword>
<feature type="compositionally biased region" description="Low complexity" evidence="1">
    <location>
        <begin position="27"/>
        <end position="37"/>
    </location>
</feature>
<gene>
    <name evidence="2" type="ORF">Cob_v012794</name>
</gene>
<evidence type="ECO:0000313" key="3">
    <source>
        <dbReference type="Proteomes" id="UP000014480"/>
    </source>
</evidence>
<name>A0A484FA55_COLOR</name>
<comment type="caution">
    <text evidence="2">The sequence shown here is derived from an EMBL/GenBank/DDBJ whole genome shotgun (WGS) entry which is preliminary data.</text>
</comment>
<feature type="region of interest" description="Disordered" evidence="1">
    <location>
        <begin position="14"/>
        <end position="37"/>
    </location>
</feature>
<dbReference type="EMBL" id="AMCV02000052">
    <property type="protein sequence ID" value="TDZ14316.1"/>
    <property type="molecule type" value="Genomic_DNA"/>
</dbReference>
<evidence type="ECO:0000256" key="1">
    <source>
        <dbReference type="SAM" id="MobiDB-lite"/>
    </source>
</evidence>
<proteinExistence type="predicted"/>
<accession>A0A484FA55</accession>
<dbReference type="AlphaFoldDB" id="A0A484FA55"/>
<protein>
    <submittedName>
        <fullName evidence="2">Uncharacterized protein</fullName>
    </submittedName>
</protein>
<reference evidence="3" key="2">
    <citation type="journal article" date="2019" name="Mol. Plant Microbe Interact.">
        <title>Genome sequence resources for four phytopathogenic fungi from the Colletotrichum orbiculare species complex.</title>
        <authorList>
            <person name="Gan P."/>
            <person name="Tsushima A."/>
            <person name="Narusaka M."/>
            <person name="Narusaka Y."/>
            <person name="Takano Y."/>
            <person name="Kubo Y."/>
            <person name="Shirasu K."/>
        </authorList>
    </citation>
    <scope>GENOME REANNOTATION</scope>
    <source>
        <strain evidence="3">104-T / ATCC 96160 / CBS 514.97 / LARS 414 / MAFF 240422</strain>
    </source>
</reference>